<dbReference type="GO" id="GO:0030313">
    <property type="term" value="C:cell envelope"/>
    <property type="evidence" value="ECO:0007669"/>
    <property type="project" value="UniProtKB-SubCell"/>
</dbReference>
<reference evidence="6 7" key="1">
    <citation type="journal article" date="2012" name="Int. J. Syst. Evol. Microbiol.">
        <title>Vibrio caribbeanicus sp. nov., isolated from the marine sponge Scleritoderma cyanea.</title>
        <authorList>
            <person name="Hoffmann M."/>
            <person name="Monday S.R."/>
            <person name="Allard M.W."/>
            <person name="Strain E.A."/>
            <person name="Whittaker P."/>
            <person name="Naum M."/>
            <person name="McCarthy P.J."/>
            <person name="Lopez J.V."/>
            <person name="Fischer M."/>
            <person name="Brown E.W."/>
        </authorList>
    </citation>
    <scope>NUCLEOTIDE SEQUENCE [LARGE SCALE GENOMIC DNA]</scope>
    <source>
        <strain evidence="6 7">ATCC 700023</strain>
    </source>
</reference>
<dbReference type="RefSeq" id="WP_006714268.1">
    <property type="nucleotide sequence ID" value="NZ_AFWF01000282.1"/>
</dbReference>
<dbReference type="InterPro" id="IPR013740">
    <property type="entry name" value="Redoxin"/>
</dbReference>
<dbReference type="PROSITE" id="PS00194">
    <property type="entry name" value="THIOREDOXIN_1"/>
    <property type="match status" value="1"/>
</dbReference>
<dbReference type="AlphaFoldDB" id="F9S707"/>
<dbReference type="PANTHER" id="PTHR42852:SF13">
    <property type="entry name" value="PROTEIN DIPZ"/>
    <property type="match status" value="1"/>
</dbReference>
<comment type="subcellular location">
    <subcellularLocation>
        <location evidence="1">Cell envelope</location>
    </subcellularLocation>
</comment>
<organism evidence="6 7">
    <name type="scientific">Vibrio ichthyoenteri ATCC 700023</name>
    <dbReference type="NCBI Taxonomy" id="870968"/>
    <lineage>
        <taxon>Bacteria</taxon>
        <taxon>Pseudomonadati</taxon>
        <taxon>Pseudomonadota</taxon>
        <taxon>Gammaproteobacteria</taxon>
        <taxon>Vibrionales</taxon>
        <taxon>Vibrionaceae</taxon>
        <taxon>Vibrio</taxon>
    </lineage>
</organism>
<accession>F9S707</accession>
<sequence>MNNTMHDVTLRVFVLFICVFNSAFVSAQQCVTPDGFTPVSAEGQVIQTFDALPDLIQTTSHGTEQTNKPVTLVNLWAAWCPPCLKELPMLDSIANHADFAIETIHLGNNADALQKRFDELNIQHLPKNIEPDYALLERWGFRGLPATLIVVNNQVHYRSAGYLHQSADELAYWLSCLSQSSASSSNTNKGAQ</sequence>
<evidence type="ECO:0000256" key="4">
    <source>
        <dbReference type="SAM" id="SignalP"/>
    </source>
</evidence>
<name>F9S707_9VIBR</name>
<dbReference type="CDD" id="cd02966">
    <property type="entry name" value="TlpA_like_family"/>
    <property type="match status" value="1"/>
</dbReference>
<gene>
    <name evidence="6" type="ORF">VII00023_05402</name>
</gene>
<evidence type="ECO:0000256" key="1">
    <source>
        <dbReference type="ARBA" id="ARBA00004196"/>
    </source>
</evidence>
<dbReference type="GO" id="GO:0017004">
    <property type="term" value="P:cytochrome complex assembly"/>
    <property type="evidence" value="ECO:0007669"/>
    <property type="project" value="UniProtKB-KW"/>
</dbReference>
<feature type="domain" description="Thioredoxin" evidence="5">
    <location>
        <begin position="46"/>
        <end position="179"/>
    </location>
</feature>
<comment type="caution">
    <text evidence="6">The sequence shown here is derived from an EMBL/GenBank/DDBJ whole genome shotgun (WGS) entry which is preliminary data.</text>
</comment>
<evidence type="ECO:0000259" key="5">
    <source>
        <dbReference type="PROSITE" id="PS51352"/>
    </source>
</evidence>
<evidence type="ECO:0000313" key="7">
    <source>
        <dbReference type="Proteomes" id="UP000004605"/>
    </source>
</evidence>
<evidence type="ECO:0000256" key="3">
    <source>
        <dbReference type="ARBA" id="ARBA00023284"/>
    </source>
</evidence>
<dbReference type="InterPro" id="IPR013766">
    <property type="entry name" value="Thioredoxin_domain"/>
</dbReference>
<dbReference type="InterPro" id="IPR036249">
    <property type="entry name" value="Thioredoxin-like_sf"/>
</dbReference>
<dbReference type="PROSITE" id="PS51352">
    <property type="entry name" value="THIOREDOXIN_2"/>
    <property type="match status" value="1"/>
</dbReference>
<feature type="signal peptide" evidence="4">
    <location>
        <begin position="1"/>
        <end position="27"/>
    </location>
</feature>
<keyword evidence="7" id="KW-1185">Reference proteome</keyword>
<dbReference type="Proteomes" id="UP000004605">
    <property type="component" value="Unassembled WGS sequence"/>
</dbReference>
<dbReference type="SUPFAM" id="SSF52833">
    <property type="entry name" value="Thioredoxin-like"/>
    <property type="match status" value="1"/>
</dbReference>
<dbReference type="Gene3D" id="3.40.30.10">
    <property type="entry name" value="Glutaredoxin"/>
    <property type="match status" value="1"/>
</dbReference>
<dbReference type="PANTHER" id="PTHR42852">
    <property type="entry name" value="THIOL:DISULFIDE INTERCHANGE PROTEIN DSBE"/>
    <property type="match status" value="1"/>
</dbReference>
<proteinExistence type="predicted"/>
<dbReference type="InterPro" id="IPR050553">
    <property type="entry name" value="Thioredoxin_ResA/DsbE_sf"/>
</dbReference>
<dbReference type="Pfam" id="PF08534">
    <property type="entry name" value="Redoxin"/>
    <property type="match status" value="1"/>
</dbReference>
<evidence type="ECO:0000256" key="2">
    <source>
        <dbReference type="ARBA" id="ARBA00022748"/>
    </source>
</evidence>
<keyword evidence="4" id="KW-0732">Signal</keyword>
<dbReference type="GO" id="GO:0015036">
    <property type="term" value="F:disulfide oxidoreductase activity"/>
    <property type="evidence" value="ECO:0007669"/>
    <property type="project" value="UniProtKB-ARBA"/>
</dbReference>
<feature type="chain" id="PRO_5003386555" evidence="4">
    <location>
        <begin position="28"/>
        <end position="192"/>
    </location>
</feature>
<keyword evidence="3" id="KW-0676">Redox-active center</keyword>
<keyword evidence="2" id="KW-0201">Cytochrome c-type biogenesis</keyword>
<dbReference type="OrthoDB" id="9799347at2"/>
<dbReference type="InterPro" id="IPR017937">
    <property type="entry name" value="Thioredoxin_CS"/>
</dbReference>
<evidence type="ECO:0000313" key="6">
    <source>
        <dbReference type="EMBL" id="EGU32073.1"/>
    </source>
</evidence>
<protein>
    <submittedName>
        <fullName evidence="6">Thiol:disulfide interchange protein tlpA, putative</fullName>
    </submittedName>
</protein>
<dbReference type="EMBL" id="AFWF01000282">
    <property type="protein sequence ID" value="EGU32073.1"/>
    <property type="molecule type" value="Genomic_DNA"/>
</dbReference>